<dbReference type="GO" id="GO:0016491">
    <property type="term" value="F:oxidoreductase activity"/>
    <property type="evidence" value="ECO:0007669"/>
    <property type="project" value="TreeGrafter"/>
</dbReference>
<evidence type="ECO:0000256" key="3">
    <source>
        <dbReference type="ARBA" id="ARBA00022643"/>
    </source>
</evidence>
<organism evidence="5 6">
    <name type="scientific">Bowmanella dokdonensis</name>
    <dbReference type="NCBI Taxonomy" id="751969"/>
    <lineage>
        <taxon>Bacteria</taxon>
        <taxon>Pseudomonadati</taxon>
        <taxon>Pseudomonadota</taxon>
        <taxon>Gammaproteobacteria</taxon>
        <taxon>Alteromonadales</taxon>
        <taxon>Alteromonadaceae</taxon>
        <taxon>Bowmanella</taxon>
    </lineage>
</organism>
<sequence length="157" mass="17148">MTQFEIVVGSMLGATEYVADAVGEKLEQLGISFRIHLAPDLHELDQAAVWLICSSTHGAGDLPDNIQTFAGQLHKTSLRGIRYLLIGLGDSSYDTFCEGGKQLHRLMQQAGAEAIAEPCYIDVLSHPIPEDEAVSWLADCLSQCEWQLQYSATGTTH</sequence>
<evidence type="ECO:0000256" key="1">
    <source>
        <dbReference type="ARBA" id="ARBA00001917"/>
    </source>
</evidence>
<dbReference type="PROSITE" id="PS50902">
    <property type="entry name" value="FLAVODOXIN_LIKE"/>
    <property type="match status" value="1"/>
</dbReference>
<dbReference type="GO" id="GO:0010181">
    <property type="term" value="F:FMN binding"/>
    <property type="evidence" value="ECO:0007669"/>
    <property type="project" value="InterPro"/>
</dbReference>
<evidence type="ECO:0000313" key="6">
    <source>
        <dbReference type="Proteomes" id="UP000664654"/>
    </source>
</evidence>
<name>A0A939DNJ6_9ALTE</name>
<dbReference type="EMBL" id="JAFKCV010000005">
    <property type="protein sequence ID" value="MBN7825864.1"/>
    <property type="molecule type" value="Genomic_DNA"/>
</dbReference>
<keyword evidence="3" id="KW-0288">FMN</keyword>
<evidence type="ECO:0000313" key="5">
    <source>
        <dbReference type="EMBL" id="MBN7825864.1"/>
    </source>
</evidence>
<gene>
    <name evidence="5" type="primary">mioC</name>
    <name evidence="5" type="ORF">J0A66_11560</name>
</gene>
<keyword evidence="6" id="KW-1185">Reference proteome</keyword>
<protein>
    <submittedName>
        <fullName evidence="5">FMN-binding protein MioC</fullName>
    </submittedName>
</protein>
<proteinExistence type="predicted"/>
<dbReference type="InterPro" id="IPR029039">
    <property type="entry name" value="Flavoprotein-like_sf"/>
</dbReference>
<dbReference type="PANTHER" id="PTHR19384">
    <property type="entry name" value="NITRIC OXIDE SYNTHASE-RELATED"/>
    <property type="match status" value="1"/>
</dbReference>
<dbReference type="AlphaFoldDB" id="A0A939DNJ6"/>
<dbReference type="PANTHER" id="PTHR19384:SF128">
    <property type="entry name" value="NADPH OXIDOREDUCTASE A"/>
    <property type="match status" value="1"/>
</dbReference>
<dbReference type="GO" id="GO:0005829">
    <property type="term" value="C:cytosol"/>
    <property type="evidence" value="ECO:0007669"/>
    <property type="project" value="TreeGrafter"/>
</dbReference>
<evidence type="ECO:0000259" key="4">
    <source>
        <dbReference type="PROSITE" id="PS50902"/>
    </source>
</evidence>
<comment type="cofactor">
    <cofactor evidence="1">
        <name>FMN</name>
        <dbReference type="ChEBI" id="CHEBI:58210"/>
    </cofactor>
</comment>
<dbReference type="NCBIfam" id="NF006531">
    <property type="entry name" value="PRK09004.1"/>
    <property type="match status" value="1"/>
</dbReference>
<dbReference type="Pfam" id="PF00258">
    <property type="entry name" value="Flavodoxin_1"/>
    <property type="match status" value="1"/>
</dbReference>
<keyword evidence="2" id="KW-0285">Flavoprotein</keyword>
<dbReference type="Proteomes" id="UP000664654">
    <property type="component" value="Unassembled WGS sequence"/>
</dbReference>
<dbReference type="SUPFAM" id="SSF52218">
    <property type="entry name" value="Flavoproteins"/>
    <property type="match status" value="1"/>
</dbReference>
<feature type="domain" description="Flavodoxin-like" evidence="4">
    <location>
        <begin position="4"/>
        <end position="141"/>
    </location>
</feature>
<reference evidence="5" key="1">
    <citation type="submission" date="2021-03" db="EMBL/GenBank/DDBJ databases">
        <title>novel species isolated from a fishpond in China.</title>
        <authorList>
            <person name="Lu H."/>
            <person name="Cai Z."/>
        </authorList>
    </citation>
    <scope>NUCLEOTIDE SEQUENCE</scope>
    <source>
        <strain evidence="5">JCM 30855</strain>
    </source>
</reference>
<dbReference type="Gene3D" id="3.40.50.360">
    <property type="match status" value="1"/>
</dbReference>
<dbReference type="GO" id="GO:0050660">
    <property type="term" value="F:flavin adenine dinucleotide binding"/>
    <property type="evidence" value="ECO:0007669"/>
    <property type="project" value="TreeGrafter"/>
</dbReference>
<dbReference type="InterPro" id="IPR008254">
    <property type="entry name" value="Flavodoxin/NO_synth"/>
</dbReference>
<accession>A0A939DNJ6</accession>
<evidence type="ECO:0000256" key="2">
    <source>
        <dbReference type="ARBA" id="ARBA00022630"/>
    </source>
</evidence>
<dbReference type="RefSeq" id="WP_206573969.1">
    <property type="nucleotide sequence ID" value="NZ_JAFKCV010000005.1"/>
</dbReference>
<comment type="caution">
    <text evidence="5">The sequence shown here is derived from an EMBL/GenBank/DDBJ whole genome shotgun (WGS) entry which is preliminary data.</text>
</comment>